<accession>A0ACD3A2G2</accession>
<evidence type="ECO:0000313" key="2">
    <source>
        <dbReference type="Proteomes" id="UP000308600"/>
    </source>
</evidence>
<keyword evidence="2" id="KW-1185">Reference proteome</keyword>
<name>A0ACD3A2G2_9AGAR</name>
<gene>
    <name evidence="1" type="ORF">BDN72DRAFT_851207</name>
</gene>
<proteinExistence type="predicted"/>
<protein>
    <submittedName>
        <fullName evidence="1">Uncharacterized protein</fullName>
    </submittedName>
</protein>
<dbReference type="EMBL" id="ML208939">
    <property type="protein sequence ID" value="TFK59585.1"/>
    <property type="molecule type" value="Genomic_DNA"/>
</dbReference>
<sequence length="394" mass="45116">MSMVLEDFRPALSWDNYQDPQKSFHETTHTLAQLALINKSWHRCVAPILYSTFLISTGDYDIERRVQGIKYHPYLIRTVIVLGRFGGNEAVLRDSLPHYLASCLVECPNLQRLEMIEPQYLFGLLSKSATERIFRNPSSAALHSLCLRSRTFRSLETSLPYVFRMMGDIMRELRSLEILGGYTSLKPTHFAFPRELPFLESLSATALDHSALRKILLRTGRQKKARRGGEGSDRAGLSHPLKRLSLCWHGDDKWLLDSLSVNNISSYLTSLRLLSYGTSYFFDDALCPQLKEFVFFCSSTTTYLQNLPSTLEILGVYLINSDRAKVDTQLTSPAQLLPLVEHKRRNLKKLVVGWEAYERPTSMMGVIELLEEACQSVGLQLEIQYNQEMQMKFN</sequence>
<evidence type="ECO:0000313" key="1">
    <source>
        <dbReference type="EMBL" id="TFK59585.1"/>
    </source>
</evidence>
<organism evidence="1 2">
    <name type="scientific">Pluteus cervinus</name>
    <dbReference type="NCBI Taxonomy" id="181527"/>
    <lineage>
        <taxon>Eukaryota</taxon>
        <taxon>Fungi</taxon>
        <taxon>Dikarya</taxon>
        <taxon>Basidiomycota</taxon>
        <taxon>Agaricomycotina</taxon>
        <taxon>Agaricomycetes</taxon>
        <taxon>Agaricomycetidae</taxon>
        <taxon>Agaricales</taxon>
        <taxon>Pluteineae</taxon>
        <taxon>Pluteaceae</taxon>
        <taxon>Pluteus</taxon>
    </lineage>
</organism>
<dbReference type="Proteomes" id="UP000308600">
    <property type="component" value="Unassembled WGS sequence"/>
</dbReference>
<reference evidence="1 2" key="1">
    <citation type="journal article" date="2019" name="Nat. Ecol. Evol.">
        <title>Megaphylogeny resolves global patterns of mushroom evolution.</title>
        <authorList>
            <person name="Varga T."/>
            <person name="Krizsan K."/>
            <person name="Foldi C."/>
            <person name="Dima B."/>
            <person name="Sanchez-Garcia M."/>
            <person name="Sanchez-Ramirez S."/>
            <person name="Szollosi G.J."/>
            <person name="Szarkandi J.G."/>
            <person name="Papp V."/>
            <person name="Albert L."/>
            <person name="Andreopoulos W."/>
            <person name="Angelini C."/>
            <person name="Antonin V."/>
            <person name="Barry K.W."/>
            <person name="Bougher N.L."/>
            <person name="Buchanan P."/>
            <person name="Buyck B."/>
            <person name="Bense V."/>
            <person name="Catcheside P."/>
            <person name="Chovatia M."/>
            <person name="Cooper J."/>
            <person name="Damon W."/>
            <person name="Desjardin D."/>
            <person name="Finy P."/>
            <person name="Geml J."/>
            <person name="Haridas S."/>
            <person name="Hughes K."/>
            <person name="Justo A."/>
            <person name="Karasinski D."/>
            <person name="Kautmanova I."/>
            <person name="Kiss B."/>
            <person name="Kocsube S."/>
            <person name="Kotiranta H."/>
            <person name="LaButti K.M."/>
            <person name="Lechner B.E."/>
            <person name="Liimatainen K."/>
            <person name="Lipzen A."/>
            <person name="Lukacs Z."/>
            <person name="Mihaltcheva S."/>
            <person name="Morgado L.N."/>
            <person name="Niskanen T."/>
            <person name="Noordeloos M.E."/>
            <person name="Ohm R.A."/>
            <person name="Ortiz-Santana B."/>
            <person name="Ovrebo C."/>
            <person name="Racz N."/>
            <person name="Riley R."/>
            <person name="Savchenko A."/>
            <person name="Shiryaev A."/>
            <person name="Soop K."/>
            <person name="Spirin V."/>
            <person name="Szebenyi C."/>
            <person name="Tomsovsky M."/>
            <person name="Tulloss R.E."/>
            <person name="Uehling J."/>
            <person name="Grigoriev I.V."/>
            <person name="Vagvolgyi C."/>
            <person name="Papp T."/>
            <person name="Martin F.M."/>
            <person name="Miettinen O."/>
            <person name="Hibbett D.S."/>
            <person name="Nagy L.G."/>
        </authorList>
    </citation>
    <scope>NUCLEOTIDE SEQUENCE [LARGE SCALE GENOMIC DNA]</scope>
    <source>
        <strain evidence="1 2">NL-1719</strain>
    </source>
</reference>